<feature type="region of interest" description="Disordered" evidence="1">
    <location>
        <begin position="59"/>
        <end position="78"/>
    </location>
</feature>
<accession>A0A517TCZ8</accession>
<dbReference type="Proteomes" id="UP000319976">
    <property type="component" value="Chromosome"/>
</dbReference>
<evidence type="ECO:0000313" key="2">
    <source>
        <dbReference type="EMBL" id="QDT66247.1"/>
    </source>
</evidence>
<gene>
    <name evidence="2" type="ORF">V22_35120</name>
</gene>
<evidence type="ECO:0000256" key="1">
    <source>
        <dbReference type="SAM" id="MobiDB-lite"/>
    </source>
</evidence>
<reference evidence="2 3" key="1">
    <citation type="submission" date="2019-02" db="EMBL/GenBank/DDBJ databases">
        <title>Deep-cultivation of Planctomycetes and their phenomic and genomic characterization uncovers novel biology.</title>
        <authorList>
            <person name="Wiegand S."/>
            <person name="Jogler M."/>
            <person name="Boedeker C."/>
            <person name="Pinto D."/>
            <person name="Vollmers J."/>
            <person name="Rivas-Marin E."/>
            <person name="Kohn T."/>
            <person name="Peeters S.H."/>
            <person name="Heuer A."/>
            <person name="Rast P."/>
            <person name="Oberbeckmann S."/>
            <person name="Bunk B."/>
            <person name="Jeske O."/>
            <person name="Meyerdierks A."/>
            <person name="Storesund J.E."/>
            <person name="Kallscheuer N."/>
            <person name="Luecker S."/>
            <person name="Lage O.M."/>
            <person name="Pohl T."/>
            <person name="Merkel B.J."/>
            <person name="Hornburger P."/>
            <person name="Mueller R.-W."/>
            <person name="Bruemmer F."/>
            <person name="Labrenz M."/>
            <person name="Spormann A.M."/>
            <person name="Op den Camp H."/>
            <person name="Overmann J."/>
            <person name="Amann R."/>
            <person name="Jetten M.S.M."/>
            <person name="Mascher T."/>
            <person name="Medema M.H."/>
            <person name="Devos D.P."/>
            <person name="Kaster A.-K."/>
            <person name="Ovreas L."/>
            <person name="Rohde M."/>
            <person name="Galperin M.Y."/>
            <person name="Jogler C."/>
        </authorList>
    </citation>
    <scope>NUCLEOTIDE SEQUENCE [LARGE SCALE GENOMIC DNA]</scope>
    <source>
        <strain evidence="2 3">V22</strain>
    </source>
</reference>
<keyword evidence="3" id="KW-1185">Reference proteome</keyword>
<dbReference type="EMBL" id="CP036316">
    <property type="protein sequence ID" value="QDT66247.1"/>
    <property type="molecule type" value="Genomic_DNA"/>
</dbReference>
<dbReference type="AlphaFoldDB" id="A0A517TCZ8"/>
<protein>
    <submittedName>
        <fullName evidence="2">Uncharacterized protein</fullName>
    </submittedName>
</protein>
<dbReference type="RefSeq" id="WP_145265190.1">
    <property type="nucleotide sequence ID" value="NZ_CP036316.1"/>
</dbReference>
<sequence>MIQAINRDEFDSRLNELDTPTDIIDREGRVLGRFIPASSRATPQPEDQCPYSAEELAKMQDERGGRPLSEIWTSLGRT</sequence>
<dbReference type="KEGG" id="chya:V22_35120"/>
<proteinExistence type="predicted"/>
<name>A0A517TCZ8_9PLAN</name>
<organism evidence="2 3">
    <name type="scientific">Calycomorphotria hydatis</name>
    <dbReference type="NCBI Taxonomy" id="2528027"/>
    <lineage>
        <taxon>Bacteria</taxon>
        <taxon>Pseudomonadati</taxon>
        <taxon>Planctomycetota</taxon>
        <taxon>Planctomycetia</taxon>
        <taxon>Planctomycetales</taxon>
        <taxon>Planctomycetaceae</taxon>
        <taxon>Calycomorphotria</taxon>
    </lineage>
</organism>
<evidence type="ECO:0000313" key="3">
    <source>
        <dbReference type="Proteomes" id="UP000319976"/>
    </source>
</evidence>